<evidence type="ECO:0000313" key="8">
    <source>
        <dbReference type="EMBL" id="PWC29911.1"/>
    </source>
</evidence>
<protein>
    <submittedName>
        <fullName evidence="8">RNA helicase</fullName>
    </submittedName>
</protein>
<dbReference type="PROSITE" id="PS51194">
    <property type="entry name" value="HELICASE_CTER"/>
    <property type="match status" value="1"/>
</dbReference>
<proteinExistence type="predicted"/>
<dbReference type="Gene3D" id="3.40.50.300">
    <property type="entry name" value="P-loop containing nucleotide triphosphate hydrolases"/>
    <property type="match status" value="2"/>
</dbReference>
<keyword evidence="1" id="KW-0547">Nucleotide-binding</keyword>
<dbReference type="CDD" id="cd18805">
    <property type="entry name" value="SF2_C_suv3"/>
    <property type="match status" value="1"/>
</dbReference>
<dbReference type="SUPFAM" id="SSF52540">
    <property type="entry name" value="P-loop containing nucleoside triphosphate hydrolases"/>
    <property type="match status" value="1"/>
</dbReference>
<evidence type="ECO:0000256" key="5">
    <source>
        <dbReference type="SAM" id="MobiDB-lite"/>
    </source>
</evidence>
<dbReference type="InterPro" id="IPR055206">
    <property type="entry name" value="DEXQc_SUV3"/>
</dbReference>
<evidence type="ECO:0000256" key="3">
    <source>
        <dbReference type="ARBA" id="ARBA00022806"/>
    </source>
</evidence>
<dbReference type="Pfam" id="PF00271">
    <property type="entry name" value="Helicase_C"/>
    <property type="match status" value="1"/>
</dbReference>
<dbReference type="Pfam" id="PF22527">
    <property type="entry name" value="DEXQc_Suv3"/>
    <property type="match status" value="1"/>
</dbReference>
<dbReference type="Pfam" id="PF12513">
    <property type="entry name" value="SUV3_C"/>
    <property type="match status" value="1"/>
</dbReference>
<feature type="region of interest" description="Disordered" evidence="5">
    <location>
        <begin position="261"/>
        <end position="288"/>
    </location>
</feature>
<evidence type="ECO:0000256" key="1">
    <source>
        <dbReference type="ARBA" id="ARBA00022741"/>
    </source>
</evidence>
<dbReference type="GO" id="GO:0004386">
    <property type="term" value="F:helicase activity"/>
    <property type="evidence" value="ECO:0007669"/>
    <property type="project" value="UniProtKB-KW"/>
</dbReference>
<keyword evidence="3 8" id="KW-0347">Helicase</keyword>
<gene>
    <name evidence="8" type="ORF">CR165_03300</name>
</gene>
<evidence type="ECO:0000256" key="2">
    <source>
        <dbReference type="ARBA" id="ARBA00022801"/>
    </source>
</evidence>
<keyword evidence="2" id="KW-0378">Hydrolase</keyword>
<dbReference type="RefSeq" id="WP_109515546.1">
    <property type="nucleotide sequence ID" value="NZ_PDOA01000002.1"/>
</dbReference>
<dbReference type="AlphaFoldDB" id="A0A2U1V7P5"/>
<dbReference type="SMART" id="SM00490">
    <property type="entry name" value="HELICc"/>
    <property type="match status" value="1"/>
</dbReference>
<dbReference type="PANTHER" id="PTHR12131">
    <property type="entry name" value="ATP-DEPENDENT RNA AND DNA HELICASE"/>
    <property type="match status" value="1"/>
</dbReference>
<evidence type="ECO:0000259" key="7">
    <source>
        <dbReference type="PROSITE" id="PS51194"/>
    </source>
</evidence>
<reference evidence="9" key="1">
    <citation type="submission" date="2017-10" db="EMBL/GenBank/DDBJ databases">
        <authorList>
            <person name="Toshchakov S.V."/>
            <person name="Goeva M.A."/>
        </authorList>
    </citation>
    <scope>NUCLEOTIDE SEQUENCE [LARGE SCALE GENOMIC DNA]</scope>
    <source>
        <strain evidence="9">JR1/69-1-13</strain>
    </source>
</reference>
<dbReference type="PANTHER" id="PTHR12131:SF1">
    <property type="entry name" value="ATP-DEPENDENT RNA HELICASE SUPV3L1, MITOCHONDRIAL-RELATED"/>
    <property type="match status" value="1"/>
</dbReference>
<comment type="caution">
    <text evidence="8">The sequence shown here is derived from an EMBL/GenBank/DDBJ whole genome shotgun (WGS) entry which is preliminary data.</text>
</comment>
<name>A0A2U1V7P5_9PROT</name>
<organism evidence="8 9">
    <name type="scientific">Teichococcus aestuarii</name>
    <dbReference type="NCBI Taxonomy" id="568898"/>
    <lineage>
        <taxon>Bacteria</taxon>
        <taxon>Pseudomonadati</taxon>
        <taxon>Pseudomonadota</taxon>
        <taxon>Alphaproteobacteria</taxon>
        <taxon>Acetobacterales</taxon>
        <taxon>Roseomonadaceae</taxon>
        <taxon>Roseomonas</taxon>
    </lineage>
</organism>
<dbReference type="PROSITE" id="PS51192">
    <property type="entry name" value="HELICASE_ATP_BIND_1"/>
    <property type="match status" value="1"/>
</dbReference>
<dbReference type="InterPro" id="IPR027417">
    <property type="entry name" value="P-loop_NTPase"/>
</dbReference>
<dbReference type="Pfam" id="PF18147">
    <property type="entry name" value="Suv3_C_1"/>
    <property type="match status" value="1"/>
</dbReference>
<feature type="compositionally biased region" description="Basic and acidic residues" evidence="5">
    <location>
        <begin position="261"/>
        <end position="277"/>
    </location>
</feature>
<dbReference type="InterPro" id="IPR050699">
    <property type="entry name" value="RNA-DNA_Helicase"/>
</dbReference>
<sequence length="811" mass="88168">MHDDTLPPANPAEAAILAAGLRVEQREMPQLIRLVARRLPADAEAVREALCQVRRKGWASAMVAMANRAGEVWARRAEAEAAAATIDEPEPSEDRLRAALDAAIRTRLRNAAPRPGAALEAVEAELVDVTGTALSPERHAALARAVAEAHGLDESESARFSRAAAHVEERRRQELRAAEANAREKRREEVKRLREWERSLVGIEALPGLLGCTEREALRWVAAGLLPVARKLRLPKSGGRERWEFDPAELKPLRAEVAGWREAERAQNDSRQGDRSGRAPQRGGTEQGLARAAALAGRGGKVANAAVARAAALDRYAAHFATARAMIRRIVIVTGPTNSGKSHTALDRLARAESGLALAPLRLLAHEFREALAARGVEAALSTGEERILAPGSKHLAATVEMCPFHTPVDVAIIDEAQLLHDRDRGAAWTAALMGVPAREVFVLGAPECVPMVKRIAELCGDEVEEISLQRKGPLHASTTPVPLGGLKEGDALVAFSRRDVMGLREELVKRGRKVAVVYGALSPEVRRAEAARFRSGEADILVATDAIGMGLNLPIRRVIFSTLKKFDGEERRDLNSQEIKQIGGRAGRYGHHEGGVVAVLAGAGNPEAMRALLDAPHAPPPELRPQVQPDADIIAAVAKEIGTDSLFGVLARIQRAVLRKDDPNYRLAELTQQMAIASAIDGVANLSLLDRWTYAMCPVDERDNGITRLARWAVDHGAGRPVMPPLAGRLPAPERASGEELQRAEKVHKRLVAWRWLSLRFEGAYPDRAEAEAETARLDAWIEDVLKQQRRGRVENAPEKARVSSRRKAA</sequence>
<dbReference type="Proteomes" id="UP000245048">
    <property type="component" value="Unassembled WGS sequence"/>
</dbReference>
<keyword evidence="4" id="KW-0067">ATP-binding</keyword>
<dbReference type="EMBL" id="PDOA01000002">
    <property type="protein sequence ID" value="PWC29911.1"/>
    <property type="molecule type" value="Genomic_DNA"/>
</dbReference>
<dbReference type="InterPro" id="IPR022192">
    <property type="entry name" value="SUV3_C"/>
</dbReference>
<evidence type="ECO:0000256" key="4">
    <source>
        <dbReference type="ARBA" id="ARBA00022840"/>
    </source>
</evidence>
<dbReference type="OrthoDB" id="9807155at2"/>
<dbReference type="GO" id="GO:0005524">
    <property type="term" value="F:ATP binding"/>
    <property type="evidence" value="ECO:0007669"/>
    <property type="project" value="UniProtKB-KW"/>
</dbReference>
<dbReference type="Gene3D" id="1.20.58.1080">
    <property type="match status" value="1"/>
</dbReference>
<feature type="domain" description="Helicase ATP-binding" evidence="6">
    <location>
        <begin position="322"/>
        <end position="455"/>
    </location>
</feature>
<feature type="compositionally biased region" description="Basic and acidic residues" evidence="5">
    <location>
        <begin position="792"/>
        <end position="803"/>
    </location>
</feature>
<dbReference type="InterPro" id="IPR041082">
    <property type="entry name" value="Suv3_C_1"/>
</dbReference>
<evidence type="ECO:0000259" key="6">
    <source>
        <dbReference type="PROSITE" id="PS51192"/>
    </source>
</evidence>
<feature type="region of interest" description="Disordered" evidence="5">
    <location>
        <begin position="792"/>
        <end position="811"/>
    </location>
</feature>
<evidence type="ECO:0000313" key="9">
    <source>
        <dbReference type="Proteomes" id="UP000245048"/>
    </source>
</evidence>
<accession>A0A2U1V7P5</accession>
<keyword evidence="9" id="KW-1185">Reference proteome</keyword>
<dbReference type="Gene3D" id="1.20.272.40">
    <property type="match status" value="1"/>
</dbReference>
<dbReference type="InterPro" id="IPR001650">
    <property type="entry name" value="Helicase_C-like"/>
</dbReference>
<feature type="domain" description="Helicase C-terminal" evidence="7">
    <location>
        <begin position="479"/>
        <end position="632"/>
    </location>
</feature>
<dbReference type="InterPro" id="IPR014001">
    <property type="entry name" value="Helicase_ATP-bd"/>
</dbReference>
<dbReference type="GO" id="GO:0016787">
    <property type="term" value="F:hydrolase activity"/>
    <property type="evidence" value="ECO:0007669"/>
    <property type="project" value="UniProtKB-KW"/>
</dbReference>